<dbReference type="Gene3D" id="3.40.50.150">
    <property type="entry name" value="Vaccinia Virus protein VP39"/>
    <property type="match status" value="1"/>
</dbReference>
<protein>
    <submittedName>
        <fullName evidence="1">Methyltransferase domain-containing protein</fullName>
    </submittedName>
</protein>
<dbReference type="GO" id="GO:0030798">
    <property type="term" value="F:trans-aconitate 2-methyltransferase activity"/>
    <property type="evidence" value="ECO:0007669"/>
    <property type="project" value="InterPro"/>
</dbReference>
<proteinExistence type="predicted"/>
<keyword evidence="1" id="KW-0808">Transferase</keyword>
<dbReference type="Proteomes" id="UP000826300">
    <property type="component" value="Chromosome"/>
</dbReference>
<dbReference type="PANTHER" id="PTHR43861">
    <property type="entry name" value="TRANS-ACONITATE 2-METHYLTRANSFERASE-RELATED"/>
    <property type="match status" value="1"/>
</dbReference>
<name>A0A8G0ZYE1_9RHOB</name>
<dbReference type="Gene3D" id="1.10.150.290">
    <property type="entry name" value="S-adenosyl-L-methionine-dependent methyltransferases"/>
    <property type="match status" value="1"/>
</dbReference>
<dbReference type="GO" id="GO:0032259">
    <property type="term" value="P:methylation"/>
    <property type="evidence" value="ECO:0007669"/>
    <property type="project" value="UniProtKB-KW"/>
</dbReference>
<evidence type="ECO:0000313" key="2">
    <source>
        <dbReference type="Proteomes" id="UP000826300"/>
    </source>
</evidence>
<dbReference type="SUPFAM" id="SSF53335">
    <property type="entry name" value="S-adenosyl-L-methionine-dependent methyltransferases"/>
    <property type="match status" value="1"/>
</dbReference>
<dbReference type="PANTHER" id="PTHR43861:SF1">
    <property type="entry name" value="TRANS-ACONITATE 2-METHYLTRANSFERASE"/>
    <property type="match status" value="1"/>
</dbReference>
<dbReference type="InterPro" id="IPR029063">
    <property type="entry name" value="SAM-dependent_MTases_sf"/>
</dbReference>
<dbReference type="KEGG" id="nsm:JO391_00825"/>
<dbReference type="CDD" id="cd02440">
    <property type="entry name" value="AdoMet_MTases"/>
    <property type="match status" value="1"/>
</dbReference>
<organism evidence="1 2">
    <name type="scientific">Neotabrizicola shimadae</name>
    <dbReference type="NCBI Taxonomy" id="2807096"/>
    <lineage>
        <taxon>Bacteria</taxon>
        <taxon>Pseudomonadati</taxon>
        <taxon>Pseudomonadota</taxon>
        <taxon>Alphaproteobacteria</taxon>
        <taxon>Rhodobacterales</taxon>
        <taxon>Paracoccaceae</taxon>
        <taxon>Neotabrizicola</taxon>
    </lineage>
</organism>
<gene>
    <name evidence="1" type="ORF">JO391_00825</name>
</gene>
<sequence length="258" mass="28358">MGATDWNPETYARFRGLRLRPALDLLAQVGDLPDGPVIDLGCGNGAVATALAERFPGHPRIGVDASPAMLAKAAESGLYHVICEADIAAWVPPEPAALIYSNAALHWLPDHAALMPRLAARLAPGGVLAVQMPRQYGQPSHRFLRDIAAAMFPGRFDLADWQPPVAPAADYWAMLEPLGEVTAWETDYIQPLPADDDAHPVRRFTESTAMRPFLDRMDQVEARSFTRAYDEALASAYPLRPDGSALMPFRRTFFTLRR</sequence>
<dbReference type="InterPro" id="IPR023149">
    <property type="entry name" value="Trans_acon_MeTrfase_C"/>
</dbReference>
<reference evidence="1" key="1">
    <citation type="submission" date="2021-02" db="EMBL/GenBank/DDBJ databases">
        <title>Rhodobacter shimadae sp. nov., an aerobic anoxygenic phototrophic bacterium isolated from a hot spring.</title>
        <authorList>
            <person name="Muramatsu S."/>
            <person name="Haruta S."/>
            <person name="Hirose S."/>
            <person name="Hanada S."/>
        </authorList>
    </citation>
    <scope>NUCLEOTIDE SEQUENCE</scope>
    <source>
        <strain evidence="1">N10</strain>
    </source>
</reference>
<dbReference type="EMBL" id="CP069370">
    <property type="protein sequence ID" value="QYZ71795.1"/>
    <property type="molecule type" value="Genomic_DNA"/>
</dbReference>
<dbReference type="AlphaFoldDB" id="A0A8G0ZYE1"/>
<accession>A0A8G0ZYE1</accession>
<keyword evidence="2" id="KW-1185">Reference proteome</keyword>
<keyword evidence="1" id="KW-0489">Methyltransferase</keyword>
<dbReference type="Pfam" id="PF13489">
    <property type="entry name" value="Methyltransf_23"/>
    <property type="match status" value="1"/>
</dbReference>
<evidence type="ECO:0000313" key="1">
    <source>
        <dbReference type="EMBL" id="QYZ71795.1"/>
    </source>
</evidence>